<keyword evidence="14" id="KW-0812">Transmembrane</keyword>
<dbReference type="GO" id="GO:0008360">
    <property type="term" value="P:regulation of cell shape"/>
    <property type="evidence" value="ECO:0007669"/>
    <property type="project" value="UniProtKB-KW"/>
</dbReference>
<keyword evidence="14" id="KW-0472">Membrane</keyword>
<evidence type="ECO:0000259" key="15">
    <source>
        <dbReference type="Pfam" id="PF00905"/>
    </source>
</evidence>
<evidence type="ECO:0000256" key="2">
    <source>
        <dbReference type="ARBA" id="ARBA00007739"/>
    </source>
</evidence>
<dbReference type="EMBL" id="UGSZ01000001">
    <property type="protein sequence ID" value="SUB57673.1"/>
    <property type="molecule type" value="Genomic_DNA"/>
</dbReference>
<dbReference type="Pfam" id="PF00905">
    <property type="entry name" value="Transpeptidase"/>
    <property type="match status" value="1"/>
</dbReference>
<dbReference type="InterPro" id="IPR036950">
    <property type="entry name" value="PBP_transglycosylase"/>
</dbReference>
<keyword evidence="9" id="KW-0573">Peptidoglycan synthesis</keyword>
<comment type="similarity">
    <text evidence="1">In the C-terminal section; belongs to the transpeptidase family.</text>
</comment>
<evidence type="ECO:0000259" key="16">
    <source>
        <dbReference type="Pfam" id="PF00912"/>
    </source>
</evidence>
<evidence type="ECO:0000256" key="13">
    <source>
        <dbReference type="ARBA" id="ARBA00049902"/>
    </source>
</evidence>
<dbReference type="Proteomes" id="UP000255517">
    <property type="component" value="Unassembled WGS sequence"/>
</dbReference>
<evidence type="ECO:0000313" key="18">
    <source>
        <dbReference type="Proteomes" id="UP000255517"/>
    </source>
</evidence>
<reference evidence="17 18" key="1">
    <citation type="submission" date="2018-06" db="EMBL/GenBank/DDBJ databases">
        <authorList>
            <consortium name="Pathogen Informatics"/>
            <person name="Doyle S."/>
        </authorList>
    </citation>
    <scope>NUCLEOTIDE SEQUENCE [LARGE SCALE GENOMIC DNA]</scope>
    <source>
        <strain evidence="17 18">NCTC13149</strain>
    </source>
</reference>
<dbReference type="GO" id="GO:0008658">
    <property type="term" value="F:penicillin binding"/>
    <property type="evidence" value="ECO:0007669"/>
    <property type="project" value="InterPro"/>
</dbReference>
<dbReference type="InterPro" id="IPR012338">
    <property type="entry name" value="Beta-lactam/transpept-like"/>
</dbReference>
<dbReference type="GO" id="GO:0009252">
    <property type="term" value="P:peptidoglycan biosynthetic process"/>
    <property type="evidence" value="ECO:0007669"/>
    <property type="project" value="UniProtKB-KW"/>
</dbReference>
<dbReference type="InterPro" id="IPR050396">
    <property type="entry name" value="Glycosyltr_51/Transpeptidase"/>
</dbReference>
<name>A0A379C614_9FIRM</name>
<evidence type="ECO:0000256" key="5">
    <source>
        <dbReference type="ARBA" id="ARBA00022676"/>
    </source>
</evidence>
<keyword evidence="8" id="KW-0133">Cell shape</keyword>
<evidence type="ECO:0000256" key="4">
    <source>
        <dbReference type="ARBA" id="ARBA00022670"/>
    </source>
</evidence>
<dbReference type="InterPro" id="IPR001264">
    <property type="entry name" value="Glyco_trans_51"/>
</dbReference>
<accession>A0A379C614</accession>
<evidence type="ECO:0000256" key="14">
    <source>
        <dbReference type="SAM" id="Phobius"/>
    </source>
</evidence>
<dbReference type="SUPFAM" id="SSF53955">
    <property type="entry name" value="Lysozyme-like"/>
    <property type="match status" value="1"/>
</dbReference>
<dbReference type="STRING" id="1122949.GCA_000378725_01426"/>
<keyword evidence="11" id="KW-0961">Cell wall biogenesis/degradation</keyword>
<keyword evidence="10" id="KW-0511">Multifunctional enzyme</keyword>
<dbReference type="InterPro" id="IPR001460">
    <property type="entry name" value="PCN-bd_Tpept"/>
</dbReference>
<feature type="domain" description="Glycosyl transferase family 51" evidence="16">
    <location>
        <begin position="64"/>
        <end position="224"/>
    </location>
</feature>
<evidence type="ECO:0000256" key="8">
    <source>
        <dbReference type="ARBA" id="ARBA00022960"/>
    </source>
</evidence>
<dbReference type="RefSeq" id="WP_019035077.1">
    <property type="nucleotide sequence ID" value="NZ_UGSZ01000001.1"/>
</dbReference>
<comment type="catalytic activity">
    <reaction evidence="12">
        <text>Preferential cleavage: (Ac)2-L-Lys-D-Ala-|-D-Ala. Also transpeptidation of peptidyl-alanyl moieties that are N-acyl substituents of D-alanine.</text>
        <dbReference type="EC" id="3.4.16.4"/>
    </reaction>
</comment>
<feature type="domain" description="Penicillin-binding protein transpeptidase" evidence="15">
    <location>
        <begin position="513"/>
        <end position="766"/>
    </location>
</feature>
<dbReference type="PANTHER" id="PTHR32282:SF33">
    <property type="entry name" value="PEPTIDOGLYCAN GLYCOSYLTRANSFERASE"/>
    <property type="match status" value="1"/>
</dbReference>
<comment type="similarity">
    <text evidence="2">In the N-terminal section; belongs to the glycosyltransferase 51 family.</text>
</comment>
<sequence length="932" mass="105841">MKLKDLSKKQKLYISLLAILMLIILFVSILISSVLAIIVKTPDTILENLSNSFNQTSSIYSENGKLLEKIDSLEYRTVVPLKKIPKNLQMAFVAIEDHRFFEHNGLDPIGIGASILTNIKTGAFTRGGSTITQQMVRSIYLTNDKNFNRKIQEAYLALRVEENLSKGQILEAYLNRINLGQGAYGVQAASQTYFSKNVWELNTSECAILANIAKSPAEYPPFKTVPSQYISPEDILVGNRVVNGEEMYLILNQKSLDRQKIVLKRMYELNYIDKNQYKEALNFDIVGDLKPANLKHHTMSSYSTDFIKQDAAKYLAKYYKISLDEGEHKLFTGGYKVYSSIDENLQNKVENLYENFAQNFIENKSSKGGSKMLNFSLDEFGSIIYNNEILYYKRFDHFAEDFSFIVNPSDYNISSKNDIKINRRFFRQLGKKIDFIDLYVIDQRGILNIFDIGNLNIDSSYMAMKKNYLIIDGSFVKEHSDFYRIDQNKNLIINPTYINLNKDPIIEPQSASIIADNKNGFVKAIVGGLDVETNKAKILNRAVDSHRSPGTLIKPFTVYLPALENSYTLGTVIDDVPITTDGYMWPENNYKSFKGLMTLRMAIENSSNVVCAKILKDLGLEKAKEVLQRFNIIENNPSDYSYIDDNENSDKNDMNLNALGLGNMKKGISLAQITSMYQTLANEGDFKDLTAIVKIEDNTGKVIIDNRANHKNIINKETAYLLKDALKTNVEMGNAKGSKIDSATTYAYKGTNEFSSDFWLVGFSKKYTIGTWLGADSPKISLNADEDIITKIFNELSSNINDDSKDEYRPSFIVEKNICNKSGKLGTELTNDAGANYKEIFIKGTEPTDYDDLYKKVLICVDSGLLSTQYCPAESVEYNVLFERPGGYDPKEHYNIYPDDYVEIPKKYCDIHTRSWYKENVKGSEDKNNEND</sequence>
<proteinExistence type="inferred from homology"/>
<evidence type="ECO:0000313" key="17">
    <source>
        <dbReference type="EMBL" id="SUB57673.1"/>
    </source>
</evidence>
<evidence type="ECO:0000256" key="10">
    <source>
        <dbReference type="ARBA" id="ARBA00023268"/>
    </source>
</evidence>
<keyword evidence="14" id="KW-1133">Transmembrane helix</keyword>
<feature type="transmembrane region" description="Helical" evidence="14">
    <location>
        <begin position="12"/>
        <end position="39"/>
    </location>
</feature>
<evidence type="ECO:0000256" key="9">
    <source>
        <dbReference type="ARBA" id="ARBA00022984"/>
    </source>
</evidence>
<gene>
    <name evidence="17" type="primary">mrcA_2</name>
    <name evidence="17" type="ORF">NCTC13149_01528</name>
</gene>
<dbReference type="Pfam" id="PF00912">
    <property type="entry name" value="Transgly"/>
    <property type="match status" value="1"/>
</dbReference>
<evidence type="ECO:0000256" key="7">
    <source>
        <dbReference type="ARBA" id="ARBA00022801"/>
    </source>
</evidence>
<evidence type="ECO:0000256" key="12">
    <source>
        <dbReference type="ARBA" id="ARBA00034000"/>
    </source>
</evidence>
<dbReference type="SUPFAM" id="SSF56601">
    <property type="entry name" value="beta-lactamase/transpeptidase-like"/>
    <property type="match status" value="1"/>
</dbReference>
<keyword evidence="4" id="KW-0645">Protease</keyword>
<dbReference type="GO" id="GO:0071555">
    <property type="term" value="P:cell wall organization"/>
    <property type="evidence" value="ECO:0007669"/>
    <property type="project" value="UniProtKB-KW"/>
</dbReference>
<dbReference type="GO" id="GO:0009002">
    <property type="term" value="F:serine-type D-Ala-D-Ala carboxypeptidase activity"/>
    <property type="evidence" value="ECO:0007669"/>
    <property type="project" value="UniProtKB-EC"/>
</dbReference>
<dbReference type="Gene3D" id="3.40.710.10">
    <property type="entry name" value="DD-peptidase/beta-lactamase superfamily"/>
    <property type="match status" value="1"/>
</dbReference>
<dbReference type="GO" id="GO:0008955">
    <property type="term" value="F:peptidoglycan glycosyltransferase activity"/>
    <property type="evidence" value="ECO:0007669"/>
    <property type="project" value="UniProtKB-EC"/>
</dbReference>
<evidence type="ECO:0000256" key="3">
    <source>
        <dbReference type="ARBA" id="ARBA00022645"/>
    </source>
</evidence>
<evidence type="ECO:0000256" key="1">
    <source>
        <dbReference type="ARBA" id="ARBA00007090"/>
    </source>
</evidence>
<keyword evidence="5" id="KW-0328">Glycosyltransferase</keyword>
<protein>
    <submittedName>
        <fullName evidence="17">Penicillin-binding protein 1A</fullName>
    </submittedName>
</protein>
<keyword evidence="7" id="KW-0378">Hydrolase</keyword>
<dbReference type="GO" id="GO:0006508">
    <property type="term" value="P:proteolysis"/>
    <property type="evidence" value="ECO:0007669"/>
    <property type="project" value="UniProtKB-KW"/>
</dbReference>
<organism evidence="17 18">
    <name type="scientific">Peptoniphilus lacrimalis</name>
    <dbReference type="NCBI Taxonomy" id="33031"/>
    <lineage>
        <taxon>Bacteria</taxon>
        <taxon>Bacillati</taxon>
        <taxon>Bacillota</taxon>
        <taxon>Tissierellia</taxon>
        <taxon>Tissierellales</taxon>
        <taxon>Peptoniphilaceae</taxon>
        <taxon>Peptoniphilus</taxon>
    </lineage>
</organism>
<dbReference type="AlphaFoldDB" id="A0A379C614"/>
<dbReference type="Gene3D" id="1.10.3810.10">
    <property type="entry name" value="Biosynthetic peptidoglycan transglycosylase-like"/>
    <property type="match status" value="1"/>
</dbReference>
<evidence type="ECO:0000256" key="11">
    <source>
        <dbReference type="ARBA" id="ARBA00023316"/>
    </source>
</evidence>
<dbReference type="PANTHER" id="PTHR32282">
    <property type="entry name" value="BINDING PROTEIN TRANSPEPTIDASE, PUTATIVE-RELATED"/>
    <property type="match status" value="1"/>
</dbReference>
<keyword evidence="3" id="KW-0121">Carboxypeptidase</keyword>
<evidence type="ECO:0000256" key="6">
    <source>
        <dbReference type="ARBA" id="ARBA00022679"/>
    </source>
</evidence>
<dbReference type="InterPro" id="IPR023346">
    <property type="entry name" value="Lysozyme-like_dom_sf"/>
</dbReference>
<dbReference type="FunFam" id="1.10.3810.10:FF:000001">
    <property type="entry name" value="Penicillin-binding protein 1A"/>
    <property type="match status" value="1"/>
</dbReference>
<dbReference type="OrthoDB" id="9766909at2"/>
<keyword evidence="6" id="KW-0808">Transferase</keyword>
<comment type="catalytic activity">
    <reaction evidence="13">
        <text>[GlcNAc-(1-&gt;4)-Mur2Ac(oyl-L-Ala-gamma-D-Glu-L-Lys-D-Ala-D-Ala)](n)-di-trans,octa-cis-undecaprenyl diphosphate + beta-D-GlcNAc-(1-&gt;4)-Mur2Ac(oyl-L-Ala-gamma-D-Glu-L-Lys-D-Ala-D-Ala)-di-trans,octa-cis-undecaprenyl diphosphate = [GlcNAc-(1-&gt;4)-Mur2Ac(oyl-L-Ala-gamma-D-Glu-L-Lys-D-Ala-D-Ala)](n+1)-di-trans,octa-cis-undecaprenyl diphosphate + di-trans,octa-cis-undecaprenyl diphosphate + H(+)</text>
        <dbReference type="Rhea" id="RHEA:23708"/>
        <dbReference type="Rhea" id="RHEA-COMP:9602"/>
        <dbReference type="Rhea" id="RHEA-COMP:9603"/>
        <dbReference type="ChEBI" id="CHEBI:15378"/>
        <dbReference type="ChEBI" id="CHEBI:58405"/>
        <dbReference type="ChEBI" id="CHEBI:60033"/>
        <dbReference type="ChEBI" id="CHEBI:78435"/>
        <dbReference type="EC" id="2.4.99.28"/>
    </reaction>
</comment>